<feature type="transmembrane region" description="Helical" evidence="2">
    <location>
        <begin position="34"/>
        <end position="53"/>
    </location>
</feature>
<sequence>MATGGKSAAGDKVGTPDPWASHPIRQPSRWRRNLILLVILVLAGWLTWAWQGLREEALVGAAYGARVGCVCRYVSKRPLAACEADLKVAGLGGIARRVSLSEDAGKQAITGSVPLLASQNADFQESRGCQLEPWQD</sequence>
<feature type="region of interest" description="Disordered" evidence="1">
    <location>
        <begin position="1"/>
        <end position="22"/>
    </location>
</feature>
<accession>A0A0J8ACA0</accession>
<dbReference type="Proteomes" id="UP000052268">
    <property type="component" value="Unassembled WGS sequence"/>
</dbReference>
<dbReference type="RefSeq" id="WP_201786064.1">
    <property type="nucleotide sequence ID" value="NZ_KQ130456.1"/>
</dbReference>
<organism evidence="3 4">
    <name type="scientific">Novosphingobium barchaimii LL02</name>
    <dbReference type="NCBI Taxonomy" id="1114963"/>
    <lineage>
        <taxon>Bacteria</taxon>
        <taxon>Pseudomonadati</taxon>
        <taxon>Pseudomonadota</taxon>
        <taxon>Alphaproteobacteria</taxon>
        <taxon>Sphingomonadales</taxon>
        <taxon>Sphingomonadaceae</taxon>
        <taxon>Novosphingobium</taxon>
    </lineage>
</organism>
<dbReference type="PATRIC" id="fig|1114963.3.peg.3811"/>
<dbReference type="AlphaFoldDB" id="A0A0J8ACA0"/>
<evidence type="ECO:0000313" key="3">
    <source>
        <dbReference type="EMBL" id="KMS52760.1"/>
    </source>
</evidence>
<evidence type="ECO:0000256" key="1">
    <source>
        <dbReference type="SAM" id="MobiDB-lite"/>
    </source>
</evidence>
<name>A0A0J8ACA0_9SPHN</name>
<comment type="caution">
    <text evidence="3">The sequence shown here is derived from an EMBL/GenBank/DDBJ whole genome shotgun (WGS) entry which is preliminary data.</text>
</comment>
<proteinExistence type="predicted"/>
<dbReference type="EMBL" id="JACU01000008">
    <property type="protein sequence ID" value="KMS52760.1"/>
    <property type="molecule type" value="Genomic_DNA"/>
</dbReference>
<protein>
    <submittedName>
        <fullName evidence="3">Uncharacterized protein</fullName>
    </submittedName>
</protein>
<keyword evidence="2" id="KW-0812">Transmembrane</keyword>
<keyword evidence="2" id="KW-1133">Transmembrane helix</keyword>
<evidence type="ECO:0000256" key="2">
    <source>
        <dbReference type="SAM" id="Phobius"/>
    </source>
</evidence>
<evidence type="ECO:0000313" key="4">
    <source>
        <dbReference type="Proteomes" id="UP000052268"/>
    </source>
</evidence>
<keyword evidence="4" id="KW-1185">Reference proteome</keyword>
<keyword evidence="2" id="KW-0472">Membrane</keyword>
<reference evidence="3 4" key="1">
    <citation type="journal article" date="2015" name="G3 (Bethesda)">
        <title>Insights into Ongoing Evolution of the Hexachlorocyclohexane Catabolic Pathway from Comparative Genomics of Ten Sphingomonadaceae Strains.</title>
        <authorList>
            <person name="Pearce S.L."/>
            <person name="Oakeshott J.G."/>
            <person name="Pandey G."/>
        </authorList>
    </citation>
    <scope>NUCLEOTIDE SEQUENCE [LARGE SCALE GENOMIC DNA]</scope>
    <source>
        <strain evidence="3 4">LL02</strain>
    </source>
</reference>
<gene>
    <name evidence="3" type="ORF">V474_24780</name>
</gene>